<accession>A0A1S6HQM9</accession>
<dbReference type="InterPro" id="IPR038670">
    <property type="entry name" value="HslJ-like_sf"/>
</dbReference>
<keyword evidence="4" id="KW-1185">Reference proteome</keyword>
<dbReference type="AlphaFoldDB" id="A0A1S6HQM9"/>
<keyword evidence="3" id="KW-0346">Stress response</keyword>
<protein>
    <submittedName>
        <fullName evidence="3">Heat shock protein</fullName>
    </submittedName>
</protein>
<dbReference type="EMBL" id="CP014782">
    <property type="protein sequence ID" value="AQS37801.1"/>
    <property type="molecule type" value="Genomic_DNA"/>
</dbReference>
<dbReference type="STRING" id="225848.Sps_02649"/>
<evidence type="ECO:0000313" key="4">
    <source>
        <dbReference type="Proteomes" id="UP000189545"/>
    </source>
</evidence>
<dbReference type="InterPro" id="IPR053147">
    <property type="entry name" value="Hsp_HslJ-like"/>
</dbReference>
<feature type="signal peptide" evidence="1">
    <location>
        <begin position="1"/>
        <end position="22"/>
    </location>
</feature>
<evidence type="ECO:0000256" key="1">
    <source>
        <dbReference type="SAM" id="SignalP"/>
    </source>
</evidence>
<dbReference type="KEGG" id="spsw:Sps_02649"/>
<feature type="chain" id="PRO_5012300570" evidence="1">
    <location>
        <begin position="23"/>
        <end position="137"/>
    </location>
</feature>
<name>A0A1S6HQM9_9GAMM</name>
<evidence type="ECO:0000259" key="2">
    <source>
        <dbReference type="Pfam" id="PF03724"/>
    </source>
</evidence>
<evidence type="ECO:0000313" key="3">
    <source>
        <dbReference type="EMBL" id="AQS37801.1"/>
    </source>
</evidence>
<sequence>MSLKSFLIATTFFALSACQSTAEPEPQGIELAGTWHIEVIAGNPVIDYSPAQLIFSQDGKLTGNNSCNNFFGGYSIQGSSITLSPAGNTMKACVDALMDQEQRVMMAMPKVTSGQIAKGKLLLKDASGKTQFVLSKL</sequence>
<dbReference type="Proteomes" id="UP000189545">
    <property type="component" value="Chromosome"/>
</dbReference>
<dbReference type="InterPro" id="IPR005184">
    <property type="entry name" value="DUF306_Meta_HslJ"/>
</dbReference>
<feature type="domain" description="DUF306" evidence="2">
    <location>
        <begin position="32"/>
        <end position="132"/>
    </location>
</feature>
<dbReference type="OrthoDB" id="5348860at2"/>
<dbReference type="PANTHER" id="PTHR35535">
    <property type="entry name" value="HEAT SHOCK PROTEIN HSLJ"/>
    <property type="match status" value="1"/>
</dbReference>
<dbReference type="PROSITE" id="PS51257">
    <property type="entry name" value="PROKAR_LIPOPROTEIN"/>
    <property type="match status" value="1"/>
</dbReference>
<reference evidence="3 4" key="1">
    <citation type="submission" date="2016-03" db="EMBL/GenBank/DDBJ databases">
        <title>Complete genome sequence of Shewanella psychrophila WP2, a deep sea bacterium isolated from west Pacific sediment.</title>
        <authorList>
            <person name="Xu G."/>
            <person name="Jian H."/>
        </authorList>
    </citation>
    <scope>NUCLEOTIDE SEQUENCE [LARGE SCALE GENOMIC DNA]</scope>
    <source>
        <strain evidence="3 4">WP2</strain>
    </source>
</reference>
<organism evidence="3 4">
    <name type="scientific">Shewanella psychrophila</name>
    <dbReference type="NCBI Taxonomy" id="225848"/>
    <lineage>
        <taxon>Bacteria</taxon>
        <taxon>Pseudomonadati</taxon>
        <taxon>Pseudomonadota</taxon>
        <taxon>Gammaproteobacteria</taxon>
        <taxon>Alteromonadales</taxon>
        <taxon>Shewanellaceae</taxon>
        <taxon>Shewanella</taxon>
    </lineage>
</organism>
<dbReference type="PANTHER" id="PTHR35535:SF1">
    <property type="entry name" value="HEAT SHOCK PROTEIN HSLJ"/>
    <property type="match status" value="1"/>
</dbReference>
<dbReference type="Pfam" id="PF03724">
    <property type="entry name" value="META"/>
    <property type="match status" value="1"/>
</dbReference>
<dbReference type="Gene3D" id="2.40.128.270">
    <property type="match status" value="1"/>
</dbReference>
<gene>
    <name evidence="3" type="ORF">Sps_02649</name>
</gene>
<keyword evidence="1" id="KW-0732">Signal</keyword>
<proteinExistence type="predicted"/>
<dbReference type="RefSeq" id="WP_077752928.1">
    <property type="nucleotide sequence ID" value="NZ_CP014782.1"/>
</dbReference>